<dbReference type="PROSITE" id="PS50921">
    <property type="entry name" value="ANTAR"/>
    <property type="match status" value="1"/>
</dbReference>
<evidence type="ECO:0000259" key="1">
    <source>
        <dbReference type="PROSITE" id="PS50921"/>
    </source>
</evidence>
<organism evidence="2 3">
    <name type="scientific">Cryptosporangium minutisporangium</name>
    <dbReference type="NCBI Taxonomy" id="113569"/>
    <lineage>
        <taxon>Bacteria</taxon>
        <taxon>Bacillati</taxon>
        <taxon>Actinomycetota</taxon>
        <taxon>Actinomycetes</taxon>
        <taxon>Cryptosporangiales</taxon>
        <taxon>Cryptosporangiaceae</taxon>
        <taxon>Cryptosporangium</taxon>
    </lineage>
</organism>
<protein>
    <submittedName>
        <fullName evidence="2">ANTAR domain-containing protein</fullName>
    </submittedName>
</protein>
<dbReference type="Proteomes" id="UP001501676">
    <property type="component" value="Unassembled WGS sequence"/>
</dbReference>
<proteinExistence type="predicted"/>
<dbReference type="Gene3D" id="1.10.10.10">
    <property type="entry name" value="Winged helix-like DNA-binding domain superfamily/Winged helix DNA-binding domain"/>
    <property type="match status" value="1"/>
</dbReference>
<name>A0ABP6T9Y0_9ACTN</name>
<reference evidence="3" key="1">
    <citation type="journal article" date="2019" name="Int. J. Syst. Evol. Microbiol.">
        <title>The Global Catalogue of Microorganisms (GCM) 10K type strain sequencing project: providing services to taxonomists for standard genome sequencing and annotation.</title>
        <authorList>
            <consortium name="The Broad Institute Genomics Platform"/>
            <consortium name="The Broad Institute Genome Sequencing Center for Infectious Disease"/>
            <person name="Wu L."/>
            <person name="Ma J."/>
        </authorList>
    </citation>
    <scope>NUCLEOTIDE SEQUENCE [LARGE SCALE GENOMIC DNA]</scope>
    <source>
        <strain evidence="3">JCM 9458</strain>
    </source>
</reference>
<sequence length="257" mass="27701">MDDDDNTSGRALIERLLGYAVDEVAGAIGAGVNFVRDGQPSVYCAIGIAAPLDRLQWELGEGPLVQAHRTERTALVPDLRSANEYPDLCRALNGTYLPGLSGSLGAVSMPGSWDEGGPSQFTLYLDRAPSEKTVAVLDRIEPMVSHALATVVFCERESMRADQMAKMVQYRRVIEQCKGAVMAMAGVSAPQAFEALDRASQRYNVRLRELAVALAEHVGNAPAEHPEDIGHVLEPTEAARKAAAELWSAICLAARSR</sequence>
<dbReference type="InterPro" id="IPR005561">
    <property type="entry name" value="ANTAR"/>
</dbReference>
<dbReference type="RefSeq" id="WP_345733181.1">
    <property type="nucleotide sequence ID" value="NZ_BAAAYN010000063.1"/>
</dbReference>
<comment type="caution">
    <text evidence="2">The sequence shown here is derived from an EMBL/GenBank/DDBJ whole genome shotgun (WGS) entry which is preliminary data.</text>
</comment>
<dbReference type="InterPro" id="IPR011006">
    <property type="entry name" value="CheY-like_superfamily"/>
</dbReference>
<keyword evidence="3" id="KW-1185">Reference proteome</keyword>
<evidence type="ECO:0000313" key="2">
    <source>
        <dbReference type="EMBL" id="GAA3397112.1"/>
    </source>
</evidence>
<dbReference type="EMBL" id="BAAAYN010000063">
    <property type="protein sequence ID" value="GAA3397112.1"/>
    <property type="molecule type" value="Genomic_DNA"/>
</dbReference>
<feature type="domain" description="ANTAR" evidence="1">
    <location>
        <begin position="154"/>
        <end position="215"/>
    </location>
</feature>
<dbReference type="Pfam" id="PF03861">
    <property type="entry name" value="ANTAR"/>
    <property type="match status" value="1"/>
</dbReference>
<gene>
    <name evidence="2" type="ORF">GCM10020369_76180</name>
</gene>
<accession>A0ABP6T9Y0</accession>
<evidence type="ECO:0000313" key="3">
    <source>
        <dbReference type="Proteomes" id="UP001501676"/>
    </source>
</evidence>
<dbReference type="SUPFAM" id="SSF52172">
    <property type="entry name" value="CheY-like"/>
    <property type="match status" value="1"/>
</dbReference>
<dbReference type="SMART" id="SM01012">
    <property type="entry name" value="ANTAR"/>
    <property type="match status" value="1"/>
</dbReference>
<dbReference type="InterPro" id="IPR036388">
    <property type="entry name" value="WH-like_DNA-bd_sf"/>
</dbReference>